<feature type="domain" description="Helix-turn-helix" evidence="1">
    <location>
        <begin position="79"/>
        <end position="126"/>
    </location>
</feature>
<gene>
    <name evidence="2" type="ORF">GCM10022286_00240</name>
</gene>
<dbReference type="SUPFAM" id="SSF46955">
    <property type="entry name" value="Putative DNA-binding domain"/>
    <property type="match status" value="2"/>
</dbReference>
<proteinExistence type="predicted"/>
<keyword evidence="3" id="KW-1185">Reference proteome</keyword>
<organism evidence="2 3">
    <name type="scientific">Gryllotalpicola daejeonensis</name>
    <dbReference type="NCBI Taxonomy" id="993087"/>
    <lineage>
        <taxon>Bacteria</taxon>
        <taxon>Bacillati</taxon>
        <taxon>Actinomycetota</taxon>
        <taxon>Actinomycetes</taxon>
        <taxon>Micrococcales</taxon>
        <taxon>Microbacteriaceae</taxon>
        <taxon>Gryllotalpicola</taxon>
    </lineage>
</organism>
<evidence type="ECO:0000313" key="3">
    <source>
        <dbReference type="Proteomes" id="UP001415169"/>
    </source>
</evidence>
<protein>
    <recommendedName>
        <fullName evidence="1">Helix-turn-helix domain-containing protein</fullName>
    </recommendedName>
</protein>
<evidence type="ECO:0000259" key="1">
    <source>
        <dbReference type="Pfam" id="PF12728"/>
    </source>
</evidence>
<dbReference type="EMBL" id="BAABBV010000001">
    <property type="protein sequence ID" value="GAA4153617.1"/>
    <property type="molecule type" value="Genomic_DNA"/>
</dbReference>
<dbReference type="Pfam" id="PF12728">
    <property type="entry name" value="HTH_17"/>
    <property type="match status" value="1"/>
</dbReference>
<name>A0ABP7ZCQ9_9MICO</name>
<dbReference type="InterPro" id="IPR041657">
    <property type="entry name" value="HTH_17"/>
</dbReference>
<dbReference type="InterPro" id="IPR009061">
    <property type="entry name" value="DNA-bd_dom_put_sf"/>
</dbReference>
<reference evidence="2" key="2">
    <citation type="submission" date="2023-12" db="EMBL/GenBank/DDBJ databases">
        <authorList>
            <person name="Sun Q."/>
            <person name="Inoue M."/>
        </authorList>
    </citation>
    <scope>NUCLEOTIDE SEQUENCE</scope>
    <source>
        <strain evidence="2">JCM 17590</strain>
    </source>
</reference>
<accession>A0ABP7ZCQ9</accession>
<dbReference type="Proteomes" id="UP001415169">
    <property type="component" value="Unassembled WGS sequence"/>
</dbReference>
<comment type="caution">
    <text evidence="2">The sequence shown here is derived from an EMBL/GenBank/DDBJ whole genome shotgun (WGS) entry which is preliminary data.</text>
</comment>
<reference evidence="2" key="1">
    <citation type="journal article" date="2014" name="Int. J. Syst. Evol. Microbiol.">
        <title>Complete genome of a new Firmicutes species belonging to the dominant human colonic microbiota ('Ruminococcus bicirculans') reveals two chromosomes and a selective capacity to utilize plant glucans.</title>
        <authorList>
            <consortium name="NISC Comparative Sequencing Program"/>
            <person name="Wegmann U."/>
            <person name="Louis P."/>
            <person name="Goesmann A."/>
            <person name="Henrissat B."/>
            <person name="Duncan S.H."/>
            <person name="Flint H.J."/>
        </authorList>
    </citation>
    <scope>NUCLEOTIDE SEQUENCE</scope>
    <source>
        <strain evidence="2">JCM 17590</strain>
    </source>
</reference>
<evidence type="ECO:0000313" key="2">
    <source>
        <dbReference type="EMBL" id="GAA4153617.1"/>
    </source>
</evidence>
<sequence>MNSDSLPTFLSVAELAAHLRVPVKTIYDWNTKDSGPRYLRPLRDCLYTQADIDSWADAHEVEIRGYTAPRAASTAERRYLTVEEVAALTHTSKHALYHLNCHGGGPRFLRLGRHVRYLESDVLAWLVVQSEERFGAASDKRWAPAA</sequence>